<dbReference type="EMBL" id="MN739882">
    <property type="protein sequence ID" value="QHT75778.1"/>
    <property type="molecule type" value="Genomic_DNA"/>
</dbReference>
<accession>A0A6C0H5E1</accession>
<keyword evidence="1" id="KW-0812">Transmembrane</keyword>
<organism evidence="2">
    <name type="scientific">viral metagenome</name>
    <dbReference type="NCBI Taxonomy" id="1070528"/>
    <lineage>
        <taxon>unclassified sequences</taxon>
        <taxon>metagenomes</taxon>
        <taxon>organismal metagenomes</taxon>
    </lineage>
</organism>
<evidence type="ECO:0000313" key="2">
    <source>
        <dbReference type="EMBL" id="QHT75778.1"/>
    </source>
</evidence>
<sequence length="31" mass="3904">MRKNIVIVYNYIFIFGWCNKYYLLFCCIKFS</sequence>
<dbReference type="AlphaFoldDB" id="A0A6C0H5E1"/>
<keyword evidence="1" id="KW-1133">Transmembrane helix</keyword>
<reference evidence="2" key="1">
    <citation type="journal article" date="2020" name="Nature">
        <title>Giant virus diversity and host interactions through global metagenomics.</title>
        <authorList>
            <person name="Schulz F."/>
            <person name="Roux S."/>
            <person name="Paez-Espino D."/>
            <person name="Jungbluth S."/>
            <person name="Walsh D.A."/>
            <person name="Denef V.J."/>
            <person name="McMahon K.D."/>
            <person name="Konstantinidis K.T."/>
            <person name="Eloe-Fadrosh E.A."/>
            <person name="Kyrpides N.C."/>
            <person name="Woyke T."/>
        </authorList>
    </citation>
    <scope>NUCLEOTIDE SEQUENCE</scope>
    <source>
        <strain evidence="2">GVMAG-M-3300023179-71</strain>
    </source>
</reference>
<keyword evidence="1" id="KW-0472">Membrane</keyword>
<protein>
    <submittedName>
        <fullName evidence="2">Uncharacterized protein</fullName>
    </submittedName>
</protein>
<evidence type="ECO:0000256" key="1">
    <source>
        <dbReference type="SAM" id="Phobius"/>
    </source>
</evidence>
<name>A0A6C0H5E1_9ZZZZ</name>
<feature type="transmembrane region" description="Helical" evidence="1">
    <location>
        <begin position="6"/>
        <end position="28"/>
    </location>
</feature>
<proteinExistence type="predicted"/>